<proteinExistence type="predicted"/>
<reference evidence="1 2" key="1">
    <citation type="submission" date="2021-05" db="EMBL/GenBank/DDBJ databases">
        <title>Kineosporia and Streptomyces sp. nov. two new marine actinobacteria isolated from Coral.</title>
        <authorList>
            <person name="Buangrab K."/>
            <person name="Sutthacheep M."/>
            <person name="Yeemin T."/>
            <person name="Harunari E."/>
            <person name="Igarashi Y."/>
            <person name="Kanchanasin P."/>
            <person name="Tanasupawat S."/>
            <person name="Phongsopitanun W."/>
        </authorList>
    </citation>
    <scope>NUCLEOTIDE SEQUENCE [LARGE SCALE GENOMIC DNA]</scope>
    <source>
        <strain evidence="1 2">J2-2</strain>
    </source>
</reference>
<sequence length="154" mass="16852">MKIDDTVEIAVREGFAASVAEEPDRFYAAIESVVDRGDDFTINAFQLTINVNSIILQDIHEGSLPELDEIADLAEDFAETQEDWSEVSAELAGTYMAAALSEQSVLEVMNPGDVATTGFALGGWLLSAFLPDDKEWTDYLDEVLQVLETALAEE</sequence>
<protein>
    <submittedName>
        <fullName evidence="1">Uncharacterized protein</fullName>
    </submittedName>
</protein>
<organism evidence="1 2">
    <name type="scientific">Kineosporia corallincola</name>
    <dbReference type="NCBI Taxonomy" id="2835133"/>
    <lineage>
        <taxon>Bacteria</taxon>
        <taxon>Bacillati</taxon>
        <taxon>Actinomycetota</taxon>
        <taxon>Actinomycetes</taxon>
        <taxon>Kineosporiales</taxon>
        <taxon>Kineosporiaceae</taxon>
        <taxon>Kineosporia</taxon>
    </lineage>
</organism>
<dbReference type="RefSeq" id="WP_214159538.1">
    <property type="nucleotide sequence ID" value="NZ_JAHBAY010000015.1"/>
</dbReference>
<keyword evidence="2" id="KW-1185">Reference proteome</keyword>
<evidence type="ECO:0000313" key="1">
    <source>
        <dbReference type="EMBL" id="MBT0772996.1"/>
    </source>
</evidence>
<dbReference type="Proteomes" id="UP001197247">
    <property type="component" value="Unassembled WGS sequence"/>
</dbReference>
<dbReference type="EMBL" id="JAHBAY010000015">
    <property type="protein sequence ID" value="MBT0772996.1"/>
    <property type="molecule type" value="Genomic_DNA"/>
</dbReference>
<name>A0ABS5TPH3_9ACTN</name>
<evidence type="ECO:0000313" key="2">
    <source>
        <dbReference type="Proteomes" id="UP001197247"/>
    </source>
</evidence>
<accession>A0ABS5TPH3</accession>
<comment type="caution">
    <text evidence="1">The sequence shown here is derived from an EMBL/GenBank/DDBJ whole genome shotgun (WGS) entry which is preliminary data.</text>
</comment>
<gene>
    <name evidence="1" type="ORF">KIH74_28900</name>
</gene>